<feature type="chain" id="PRO_5020914820" evidence="11">
    <location>
        <begin position="30"/>
        <end position="377"/>
    </location>
</feature>
<keyword evidence="10" id="KW-0998">Cell outer membrane</keyword>
<dbReference type="InterPro" id="IPR023614">
    <property type="entry name" value="Porin_dom_sf"/>
</dbReference>
<protein>
    <submittedName>
        <fullName evidence="13">Putative porin</fullName>
    </submittedName>
</protein>
<evidence type="ECO:0000313" key="14">
    <source>
        <dbReference type="Proteomes" id="UP000295509"/>
    </source>
</evidence>
<keyword evidence="9" id="KW-0472">Membrane</keyword>
<keyword evidence="4" id="KW-1134">Transmembrane beta strand</keyword>
<sequence>MKDRRWTVMLSLASTLSVLSSLASSPSHAQSSVTLYGIVDESVRYLTHTSKAGASTIGLGNGGMSESRWGLRGIDDLGGGWTAFFRLENRFYINSGQSDTTLPFFNEAQVGVQSSSYGKLIFGRQPNVLIEGITIGGYGSNPWIPYDFSFQPEVTMSGGIWTSNQVQYQARFAGVTFAAAYAFGGVAGHMSYGSQYGAAAAWSPKGGPVNLGGAYEETRDSLNGSTAKAWTFGGAFVWDGTRAALGYIVNRNDPGFSNFANGPFTAPVLAALKYTDFSRRQMIFGGITQALGGAWHVALNVWRTLQDGKTDAQDGSAWQYQIVADYSLSKRTDVYVEADYALYRGDLIGAQLQGVNSVGLAQKSTQIGLMAGLRHLF</sequence>
<evidence type="ECO:0000256" key="7">
    <source>
        <dbReference type="ARBA" id="ARBA00023065"/>
    </source>
</evidence>
<dbReference type="SUPFAM" id="SSF56935">
    <property type="entry name" value="Porins"/>
    <property type="match status" value="1"/>
</dbReference>
<dbReference type="PANTHER" id="PTHR34501:SF9">
    <property type="entry name" value="MAJOR OUTER MEMBRANE PROTEIN P.IA"/>
    <property type="match status" value="1"/>
</dbReference>
<evidence type="ECO:0000259" key="12">
    <source>
        <dbReference type="Pfam" id="PF13609"/>
    </source>
</evidence>
<evidence type="ECO:0000256" key="8">
    <source>
        <dbReference type="ARBA" id="ARBA00023114"/>
    </source>
</evidence>
<dbReference type="EMBL" id="SORE01000003">
    <property type="protein sequence ID" value="TDY53357.1"/>
    <property type="molecule type" value="Genomic_DNA"/>
</dbReference>
<reference evidence="13 14" key="1">
    <citation type="submission" date="2019-03" db="EMBL/GenBank/DDBJ databases">
        <title>Genomic Encyclopedia of Type Strains, Phase III (KMG-III): the genomes of soil and plant-associated and newly described type strains.</title>
        <authorList>
            <person name="Whitman W."/>
        </authorList>
    </citation>
    <scope>NUCLEOTIDE SEQUENCE [LARGE SCALE GENOMIC DNA]</scope>
    <source>
        <strain evidence="13 14">LMG 29544</strain>
    </source>
</reference>
<dbReference type="PANTHER" id="PTHR34501">
    <property type="entry name" value="PROTEIN YDDL-RELATED"/>
    <property type="match status" value="1"/>
</dbReference>
<dbReference type="GO" id="GO:0009279">
    <property type="term" value="C:cell outer membrane"/>
    <property type="evidence" value="ECO:0007669"/>
    <property type="project" value="UniProtKB-SubCell"/>
</dbReference>
<keyword evidence="5" id="KW-0812">Transmembrane</keyword>
<dbReference type="CDD" id="cd00342">
    <property type="entry name" value="gram_neg_porins"/>
    <property type="match status" value="1"/>
</dbReference>
<name>A0A4R8LY86_9BURK</name>
<comment type="subcellular location">
    <subcellularLocation>
        <location evidence="1">Cell outer membrane</location>
        <topology evidence="1">Multi-pass membrane protein</topology>
    </subcellularLocation>
</comment>
<keyword evidence="7" id="KW-0406">Ion transport</keyword>
<evidence type="ECO:0000256" key="11">
    <source>
        <dbReference type="SAM" id="SignalP"/>
    </source>
</evidence>
<evidence type="ECO:0000256" key="6">
    <source>
        <dbReference type="ARBA" id="ARBA00022729"/>
    </source>
</evidence>
<keyword evidence="6 11" id="KW-0732">Signal</keyword>
<comment type="caution">
    <text evidence="13">The sequence shown here is derived from an EMBL/GenBank/DDBJ whole genome shotgun (WGS) entry which is preliminary data.</text>
</comment>
<dbReference type="Proteomes" id="UP000295509">
    <property type="component" value="Unassembled WGS sequence"/>
</dbReference>
<evidence type="ECO:0000256" key="5">
    <source>
        <dbReference type="ARBA" id="ARBA00022692"/>
    </source>
</evidence>
<evidence type="ECO:0000256" key="10">
    <source>
        <dbReference type="ARBA" id="ARBA00023237"/>
    </source>
</evidence>
<evidence type="ECO:0000256" key="3">
    <source>
        <dbReference type="ARBA" id="ARBA00022448"/>
    </source>
</evidence>
<dbReference type="Pfam" id="PF13609">
    <property type="entry name" value="Porin_4"/>
    <property type="match status" value="1"/>
</dbReference>
<dbReference type="InterPro" id="IPR050298">
    <property type="entry name" value="Gram-neg_bact_OMP"/>
</dbReference>
<dbReference type="AlphaFoldDB" id="A0A4R8LY86"/>
<evidence type="ECO:0000256" key="4">
    <source>
        <dbReference type="ARBA" id="ARBA00022452"/>
    </source>
</evidence>
<evidence type="ECO:0000256" key="1">
    <source>
        <dbReference type="ARBA" id="ARBA00004571"/>
    </source>
</evidence>
<proteinExistence type="predicted"/>
<dbReference type="GO" id="GO:0046930">
    <property type="term" value="C:pore complex"/>
    <property type="evidence" value="ECO:0007669"/>
    <property type="project" value="UniProtKB-KW"/>
</dbReference>
<dbReference type="Gene3D" id="2.40.160.10">
    <property type="entry name" value="Porin"/>
    <property type="match status" value="1"/>
</dbReference>
<gene>
    <name evidence="13" type="ORF">BX592_103169</name>
</gene>
<keyword evidence="8" id="KW-0626">Porin</keyword>
<evidence type="ECO:0000256" key="9">
    <source>
        <dbReference type="ARBA" id="ARBA00023136"/>
    </source>
</evidence>
<dbReference type="InterPro" id="IPR033900">
    <property type="entry name" value="Gram_neg_porin_domain"/>
</dbReference>
<dbReference type="GO" id="GO:0006811">
    <property type="term" value="P:monoatomic ion transport"/>
    <property type="evidence" value="ECO:0007669"/>
    <property type="project" value="UniProtKB-KW"/>
</dbReference>
<keyword evidence="14" id="KW-1185">Reference proteome</keyword>
<evidence type="ECO:0000313" key="13">
    <source>
        <dbReference type="EMBL" id="TDY53357.1"/>
    </source>
</evidence>
<keyword evidence="3" id="KW-0813">Transport</keyword>
<feature type="signal peptide" evidence="11">
    <location>
        <begin position="1"/>
        <end position="29"/>
    </location>
</feature>
<accession>A0A4R8LY86</accession>
<comment type="subunit">
    <text evidence="2">Homotrimer.</text>
</comment>
<evidence type="ECO:0000256" key="2">
    <source>
        <dbReference type="ARBA" id="ARBA00011233"/>
    </source>
</evidence>
<feature type="domain" description="Porin" evidence="12">
    <location>
        <begin position="16"/>
        <end position="344"/>
    </location>
</feature>
<organism evidence="13 14">
    <name type="scientific">Paraburkholderia rhizosphaerae</name>
    <dbReference type="NCBI Taxonomy" id="480658"/>
    <lineage>
        <taxon>Bacteria</taxon>
        <taxon>Pseudomonadati</taxon>
        <taxon>Pseudomonadota</taxon>
        <taxon>Betaproteobacteria</taxon>
        <taxon>Burkholderiales</taxon>
        <taxon>Burkholderiaceae</taxon>
        <taxon>Paraburkholderia</taxon>
    </lineage>
</organism>
<dbReference type="GO" id="GO:0015288">
    <property type="term" value="F:porin activity"/>
    <property type="evidence" value="ECO:0007669"/>
    <property type="project" value="UniProtKB-KW"/>
</dbReference>